<dbReference type="Gene3D" id="3.40.50.300">
    <property type="entry name" value="P-loop containing nucleotide triphosphate hydrolases"/>
    <property type="match status" value="1"/>
</dbReference>
<evidence type="ECO:0000256" key="5">
    <source>
        <dbReference type="ARBA" id="ARBA00022840"/>
    </source>
</evidence>
<keyword evidence="4 8" id="KW-0547">Nucleotide-binding</keyword>
<evidence type="ECO:0000313" key="12">
    <source>
        <dbReference type="Proteomes" id="UP000677668"/>
    </source>
</evidence>
<keyword evidence="12" id="KW-1185">Reference proteome</keyword>
<evidence type="ECO:0000259" key="10">
    <source>
        <dbReference type="Pfam" id="PF07685"/>
    </source>
</evidence>
<evidence type="ECO:0000256" key="1">
    <source>
        <dbReference type="ARBA" id="ARBA00001946"/>
    </source>
</evidence>
<dbReference type="CDD" id="cd05388">
    <property type="entry name" value="CobB_N"/>
    <property type="match status" value="1"/>
</dbReference>
<dbReference type="InterPro" id="IPR027417">
    <property type="entry name" value="P-loop_NTPase"/>
</dbReference>
<dbReference type="Pfam" id="PF01656">
    <property type="entry name" value="CbiA"/>
    <property type="match status" value="1"/>
</dbReference>
<comment type="domain">
    <text evidence="8">Comprises of two domains. The C-terminal domain contains the binding site for glutamine and catalyzes the hydrolysis of this substrate to glutamate and ammonia. The N-terminal domain is anticipated to bind ATP and cobyrinate and catalyzes the ultimate synthesis of the diamide product. The ammonia produced via the glutaminase domain is probably translocated to the adjacent domain via a molecular tunnel, where it reacts with an activated intermediate.</text>
</comment>
<feature type="site" description="Increases nucleophilicity of active site Cys" evidence="8">
    <location>
        <position position="440"/>
    </location>
</feature>
<evidence type="ECO:0000256" key="8">
    <source>
        <dbReference type="HAMAP-Rule" id="MF_00027"/>
    </source>
</evidence>
<comment type="similarity">
    <text evidence="8">Belongs to the CobB/CbiA family.</text>
</comment>
<evidence type="ECO:0000256" key="3">
    <source>
        <dbReference type="ARBA" id="ARBA00022598"/>
    </source>
</evidence>
<evidence type="ECO:0000313" key="11">
    <source>
        <dbReference type="EMBL" id="QUV95546.1"/>
    </source>
</evidence>
<dbReference type="InterPro" id="IPR002586">
    <property type="entry name" value="CobQ/CobB/MinD/ParA_Nub-bd_dom"/>
</dbReference>
<keyword evidence="2 8" id="KW-0169">Cobalamin biosynthesis</keyword>
<comment type="function">
    <text evidence="8">Catalyzes the ATP-dependent amidation of the two carboxylate groups at positions a and c of cobyrinate, using either L-glutamine or ammonia as the nitrogen source.</text>
</comment>
<comment type="miscellaneous">
    <text evidence="8">The a and c carboxylates of cobyrinate are activated for nucleophilic attack via formation of a phosphorylated intermediate by ATP. CbiA catalyzes first the amidation of the c-carboxylate, and then that of the a-carboxylate.</text>
</comment>
<evidence type="ECO:0000256" key="2">
    <source>
        <dbReference type="ARBA" id="ARBA00022573"/>
    </source>
</evidence>
<organism evidence="11 12">
    <name type="scientific">Chloracidobacterium sp. N</name>
    <dbReference type="NCBI Taxonomy" id="2821540"/>
    <lineage>
        <taxon>Bacteria</taxon>
        <taxon>Pseudomonadati</taxon>
        <taxon>Acidobacteriota</taxon>
        <taxon>Terriglobia</taxon>
        <taxon>Terriglobales</taxon>
        <taxon>Acidobacteriaceae</taxon>
        <taxon>Chloracidobacterium</taxon>
        <taxon>Chloracidobacterium aggregatum</taxon>
    </lineage>
</organism>
<dbReference type="SUPFAM" id="SSF52317">
    <property type="entry name" value="Class I glutamine amidotransferase-like"/>
    <property type="match status" value="1"/>
</dbReference>
<feature type="active site" description="Nucleophile" evidence="8">
    <location>
        <position position="337"/>
    </location>
</feature>
<accession>A0ABX8B7H3</accession>
<evidence type="ECO:0000256" key="7">
    <source>
        <dbReference type="ARBA" id="ARBA00022962"/>
    </source>
</evidence>
<dbReference type="PROSITE" id="PS51274">
    <property type="entry name" value="GATASE_COBBQ"/>
    <property type="match status" value="1"/>
</dbReference>
<comment type="catalytic activity">
    <reaction evidence="8">
        <text>cob(II)yrinate + 2 L-glutamine + 2 ATP + 2 H2O = cob(II)yrinate a,c diamide + 2 L-glutamate + 2 ADP + 2 phosphate + 2 H(+)</text>
        <dbReference type="Rhea" id="RHEA:26289"/>
        <dbReference type="ChEBI" id="CHEBI:15377"/>
        <dbReference type="ChEBI" id="CHEBI:15378"/>
        <dbReference type="ChEBI" id="CHEBI:29985"/>
        <dbReference type="ChEBI" id="CHEBI:30616"/>
        <dbReference type="ChEBI" id="CHEBI:43474"/>
        <dbReference type="ChEBI" id="CHEBI:58359"/>
        <dbReference type="ChEBI" id="CHEBI:58537"/>
        <dbReference type="ChEBI" id="CHEBI:58894"/>
        <dbReference type="ChEBI" id="CHEBI:456216"/>
        <dbReference type="EC" id="6.3.5.11"/>
    </reaction>
</comment>
<evidence type="ECO:0000256" key="4">
    <source>
        <dbReference type="ARBA" id="ARBA00022741"/>
    </source>
</evidence>
<dbReference type="PANTHER" id="PTHR43873:SF1">
    <property type="entry name" value="COBYRINATE A,C-DIAMIDE SYNTHASE"/>
    <property type="match status" value="1"/>
</dbReference>
<proteinExistence type="inferred from homology"/>
<keyword evidence="5 8" id="KW-0067">ATP-binding</keyword>
<dbReference type="SUPFAM" id="SSF52540">
    <property type="entry name" value="P-loop containing nucleoside triphosphate hydrolases"/>
    <property type="match status" value="1"/>
</dbReference>
<dbReference type="Pfam" id="PF07685">
    <property type="entry name" value="GATase_3"/>
    <property type="match status" value="1"/>
</dbReference>
<protein>
    <recommendedName>
        <fullName evidence="8">Cobyrinate a,c-diamide synthase</fullName>
        <ecNumber evidence="8">6.3.5.11</ecNumber>
    </recommendedName>
    <alternativeName>
        <fullName evidence="8">Cobyrinic acid a,c-diamide synthetase</fullName>
    </alternativeName>
</protein>
<dbReference type="RefSeq" id="WP_211423767.1">
    <property type="nucleotide sequence ID" value="NZ_CP072643.1"/>
</dbReference>
<keyword evidence="6 8" id="KW-0460">Magnesium</keyword>
<dbReference type="CDD" id="cd03130">
    <property type="entry name" value="GATase1_CobB"/>
    <property type="match status" value="1"/>
</dbReference>
<dbReference type="InterPro" id="IPR029062">
    <property type="entry name" value="Class_I_gatase-like"/>
</dbReference>
<dbReference type="EC" id="6.3.5.11" evidence="8"/>
<keyword evidence="7 8" id="KW-0315">Glutamine amidotransferase</keyword>
<dbReference type="Proteomes" id="UP000677668">
    <property type="component" value="Chromosome 2"/>
</dbReference>
<comment type="pathway">
    <text evidence="8">Cofactor biosynthesis; adenosylcobalamin biosynthesis; cob(II)yrinate a,c-diamide from sirohydrochlorin (anaerobic route): step 10/10.</text>
</comment>
<dbReference type="NCBIfam" id="TIGR00379">
    <property type="entry name" value="cobB"/>
    <property type="match status" value="1"/>
</dbReference>
<name>A0ABX8B7H3_9BACT</name>
<dbReference type="EMBL" id="CP072643">
    <property type="protein sequence ID" value="QUV95546.1"/>
    <property type="molecule type" value="Genomic_DNA"/>
</dbReference>
<evidence type="ECO:0000259" key="9">
    <source>
        <dbReference type="Pfam" id="PF01656"/>
    </source>
</evidence>
<dbReference type="InterPro" id="IPR004484">
    <property type="entry name" value="CbiA/CobB_synth"/>
</dbReference>
<comment type="cofactor">
    <cofactor evidence="1 8">
        <name>Mg(2+)</name>
        <dbReference type="ChEBI" id="CHEBI:18420"/>
    </cofactor>
</comment>
<feature type="domain" description="CobQ/CobB/MinD/ParA nucleotide binding" evidence="9">
    <location>
        <begin position="6"/>
        <end position="190"/>
    </location>
</feature>
<reference evidence="11 12" key="1">
    <citation type="submission" date="2021-03" db="EMBL/GenBank/DDBJ databases">
        <title>Genomic and phenotypic characterization of Chloracidobacterium isolates provides evidence for multiple species.</title>
        <authorList>
            <person name="Saini M.K."/>
            <person name="Costas A.M.G."/>
            <person name="Tank M."/>
            <person name="Bryant D.A."/>
        </authorList>
    </citation>
    <scope>NUCLEOTIDE SEQUENCE [LARGE SCALE GENOMIC DNA]</scope>
    <source>
        <strain evidence="11 12">N</strain>
    </source>
</reference>
<keyword evidence="3 8" id="KW-0436">Ligase</keyword>
<feature type="domain" description="CobB/CobQ-like glutamine amidotransferase" evidence="10">
    <location>
        <begin position="254"/>
        <end position="446"/>
    </location>
</feature>
<dbReference type="PANTHER" id="PTHR43873">
    <property type="entry name" value="COBYRINATE A,C-DIAMIDE SYNTHASE"/>
    <property type="match status" value="1"/>
</dbReference>
<dbReference type="NCBIfam" id="NF002204">
    <property type="entry name" value="PRK01077.1"/>
    <property type="match status" value="1"/>
</dbReference>
<dbReference type="InterPro" id="IPR011698">
    <property type="entry name" value="GATase_3"/>
</dbReference>
<sequence length="470" mass="50242">MNPPRIIIAAPASGHGKSTVATGLMAALAADRRVQGFKVGPDYIDPMYHTAATGRPSRNLDAWMLPPAAVQLVFARVAATADVSIIEGVMGFFDGAGSDPLAGSTAQMALLLAAPVILVVDCSHMSVSAAAVVHGFHTFMPKVNIAGVICNRVGGERHAAWLREAITQYGVPVLGCLPYLPDLTIPERHLGLLTVEERPQAVQTFLARAREAMARDVDLEAVVALAEAAPPLPLPDSAGPLAAALAAASDGVVRIGVARDEAFCFYYADNLDALRVAGAEVVWFSPLRDAVLPPGISGLYFGGGYPEIYAAALSANRPLLAAVREAHAQEMPIYAECGGLMYLTEALEDAEGQRHPMVGLVPGVCRMERRLVMGYREVRLAADGLLGAAGQRLRGHEFHYSTWQRPEGAPPAYVIEPRHPAEQPRAEGFASGYLHASYIHLHFGQDARLAAQMVARCRLWQESRGRAQRS</sequence>
<dbReference type="Gene3D" id="3.40.50.880">
    <property type="match status" value="1"/>
</dbReference>
<dbReference type="HAMAP" id="MF_00027">
    <property type="entry name" value="CobB_CbiA"/>
    <property type="match status" value="1"/>
</dbReference>
<gene>
    <name evidence="8" type="primary">cbiA</name>
    <name evidence="11" type="ORF">J8C05_11960</name>
</gene>
<evidence type="ECO:0000256" key="6">
    <source>
        <dbReference type="ARBA" id="ARBA00022842"/>
    </source>
</evidence>